<dbReference type="EMBL" id="SOBT01000008">
    <property type="protein sequence ID" value="TDU32076.1"/>
    <property type="molecule type" value="Genomic_DNA"/>
</dbReference>
<evidence type="ECO:0000313" key="3">
    <source>
        <dbReference type="Proteomes" id="UP000295341"/>
    </source>
</evidence>
<reference evidence="2 3" key="1">
    <citation type="submission" date="2019-03" db="EMBL/GenBank/DDBJ databases">
        <title>Genomic Encyclopedia of Type Strains, Phase IV (KMG-IV): sequencing the most valuable type-strain genomes for metagenomic binning, comparative biology and taxonomic classification.</title>
        <authorList>
            <person name="Goeker M."/>
        </authorList>
    </citation>
    <scope>NUCLEOTIDE SEQUENCE [LARGE SCALE GENOMIC DNA]</scope>
    <source>
        <strain evidence="2 3">DSM 26377</strain>
    </source>
</reference>
<protein>
    <recommendedName>
        <fullName evidence="1">DUF6896 domain-containing protein</fullName>
    </recommendedName>
</protein>
<dbReference type="InterPro" id="IPR054191">
    <property type="entry name" value="DUF6896"/>
</dbReference>
<evidence type="ECO:0000313" key="2">
    <source>
        <dbReference type="EMBL" id="TDU32076.1"/>
    </source>
</evidence>
<dbReference type="OrthoDB" id="8480543at2"/>
<dbReference type="AlphaFoldDB" id="A0A4V3F6D6"/>
<evidence type="ECO:0000259" key="1">
    <source>
        <dbReference type="Pfam" id="PF21837"/>
    </source>
</evidence>
<sequence length="171" mass="18533">MNIEIVVLAIALVFVTGVLLFVAHARRTAEPTPVPHAVPQRLLRLIRSYLQATSEAVAALEAAGITRPASALGWSLAGIPHEGHLIDDRRYRKHGFGCTVELPSVSIDFDFGPEGQIDGFDASRLAFFATDRLEHFGYASAEQIALDMQSAVRSGAVVPYEDSALLHLRDA</sequence>
<keyword evidence="3" id="KW-1185">Reference proteome</keyword>
<proteinExistence type="predicted"/>
<accession>A0A4V3F6D6</accession>
<organism evidence="2 3">
    <name type="scientific">Panacagrimonas perspica</name>
    <dbReference type="NCBI Taxonomy" id="381431"/>
    <lineage>
        <taxon>Bacteria</taxon>
        <taxon>Pseudomonadati</taxon>
        <taxon>Pseudomonadota</taxon>
        <taxon>Gammaproteobacteria</taxon>
        <taxon>Nevskiales</taxon>
        <taxon>Nevskiaceae</taxon>
        <taxon>Panacagrimonas</taxon>
    </lineage>
</organism>
<comment type="caution">
    <text evidence="2">The sequence shown here is derived from an EMBL/GenBank/DDBJ whole genome shotgun (WGS) entry which is preliminary data.</text>
</comment>
<name>A0A4V3F6D6_9GAMM</name>
<dbReference type="Proteomes" id="UP000295341">
    <property type="component" value="Unassembled WGS sequence"/>
</dbReference>
<dbReference type="RefSeq" id="WP_133880606.1">
    <property type="nucleotide sequence ID" value="NZ_MWIN01000004.1"/>
</dbReference>
<gene>
    <name evidence="2" type="ORF">DFR24_1464</name>
</gene>
<feature type="domain" description="DUF6896" evidence="1">
    <location>
        <begin position="42"/>
        <end position="163"/>
    </location>
</feature>
<dbReference type="Pfam" id="PF21837">
    <property type="entry name" value="DUF6896"/>
    <property type="match status" value="1"/>
</dbReference>